<evidence type="ECO:0000256" key="1">
    <source>
        <dbReference type="ARBA" id="ARBA00006738"/>
    </source>
</evidence>
<dbReference type="Gene3D" id="3.40.1350.10">
    <property type="match status" value="1"/>
</dbReference>
<dbReference type="NCBIfam" id="NF009150">
    <property type="entry name" value="PRK12497.1-3"/>
    <property type="match status" value="1"/>
</dbReference>
<comment type="similarity">
    <text evidence="1 2">Belongs to the UPF0102 family.</text>
</comment>
<dbReference type="NCBIfam" id="TIGR00252">
    <property type="entry name" value="YraN family protein"/>
    <property type="match status" value="1"/>
</dbReference>
<accession>A0A6N4DKE2</accession>
<dbReference type="AlphaFoldDB" id="A0A6N4DKE2"/>
<dbReference type="InterPro" id="IPR011856">
    <property type="entry name" value="tRNA_endonuc-like_dom_sf"/>
</dbReference>
<dbReference type="Proteomes" id="UP000241514">
    <property type="component" value="Unassembled WGS sequence"/>
</dbReference>
<dbReference type="Pfam" id="PF02021">
    <property type="entry name" value="UPF0102"/>
    <property type="match status" value="1"/>
</dbReference>
<dbReference type="PANTHER" id="PTHR34039">
    <property type="entry name" value="UPF0102 PROTEIN YRAN"/>
    <property type="match status" value="1"/>
</dbReference>
<reference evidence="3 4" key="1">
    <citation type="submission" date="2018-03" db="EMBL/GenBank/DDBJ databases">
        <title>Cross-interface Injection: A General Nanoliter Liquid Handling Method Applied to Single Cells Genome Amplification Automated Nanoliter Liquid Handling Applied to Single Cell Multiple Displacement Amplification.</title>
        <authorList>
            <person name="Yun J."/>
            <person name="Xu P."/>
            <person name="Xu J."/>
            <person name="Dai X."/>
            <person name="Wang Y."/>
            <person name="Zheng X."/>
            <person name="Cao C."/>
            <person name="Yi Q."/>
            <person name="Zhu Y."/>
            <person name="Wang L."/>
            <person name="Dong Z."/>
            <person name="Huang Y."/>
            <person name="Huang L."/>
            <person name="Du W."/>
        </authorList>
    </citation>
    <scope>NUCLEOTIDE SEQUENCE [LARGE SCALE GENOMIC DNA]</scope>
    <source>
        <strain evidence="3 4">A9-4</strain>
    </source>
</reference>
<evidence type="ECO:0000256" key="2">
    <source>
        <dbReference type="HAMAP-Rule" id="MF_00048"/>
    </source>
</evidence>
<dbReference type="RefSeq" id="WP_417656474.1">
    <property type="nucleotide sequence ID" value="NZ_JBLXDX010000001.1"/>
</dbReference>
<protein>
    <recommendedName>
        <fullName evidence="2">UPF0102 protein C9928_00975</fullName>
    </recommendedName>
</protein>
<dbReference type="EMBL" id="PYVG01000003">
    <property type="protein sequence ID" value="PTB90155.1"/>
    <property type="molecule type" value="Genomic_DNA"/>
</dbReference>
<dbReference type="HAMAP" id="MF_00048">
    <property type="entry name" value="UPF0102"/>
    <property type="match status" value="1"/>
</dbReference>
<sequence>MVETQTHGKKGFGNQGEAQAISHLEAHDLRLVAQNYRCDHGEIDLIMQHEQTLVFVEVKHRSDENFATVVEQISAAQCRRIRRAAQYFLMSQQLDEHRVQMRFDVVAIVDNPTQLHWLVDAF</sequence>
<evidence type="ECO:0000313" key="4">
    <source>
        <dbReference type="Proteomes" id="UP000241514"/>
    </source>
</evidence>
<proteinExistence type="inferred from homology"/>
<dbReference type="InterPro" id="IPR011335">
    <property type="entry name" value="Restrct_endonuc-II-like"/>
</dbReference>
<dbReference type="PANTHER" id="PTHR34039:SF1">
    <property type="entry name" value="UPF0102 PROTEIN YRAN"/>
    <property type="match status" value="1"/>
</dbReference>
<dbReference type="SUPFAM" id="SSF52980">
    <property type="entry name" value="Restriction endonuclease-like"/>
    <property type="match status" value="1"/>
</dbReference>
<evidence type="ECO:0000313" key="3">
    <source>
        <dbReference type="EMBL" id="PTB90155.1"/>
    </source>
</evidence>
<organism evidence="3 4">
    <name type="scientific">Pseudidiomarina aestuarii</name>
    <dbReference type="NCBI Taxonomy" id="624146"/>
    <lineage>
        <taxon>Bacteria</taxon>
        <taxon>Pseudomonadati</taxon>
        <taxon>Pseudomonadota</taxon>
        <taxon>Gammaproteobacteria</taxon>
        <taxon>Alteromonadales</taxon>
        <taxon>Idiomarinaceae</taxon>
        <taxon>Pseudidiomarina</taxon>
    </lineage>
</organism>
<dbReference type="InterPro" id="IPR003509">
    <property type="entry name" value="UPF0102_YraN-like"/>
</dbReference>
<comment type="caution">
    <text evidence="3">The sequence shown here is derived from an EMBL/GenBank/DDBJ whole genome shotgun (WGS) entry which is preliminary data.</text>
</comment>
<name>A0A6N4DKE2_9GAMM</name>
<dbReference type="GO" id="GO:0003676">
    <property type="term" value="F:nucleic acid binding"/>
    <property type="evidence" value="ECO:0007669"/>
    <property type="project" value="InterPro"/>
</dbReference>
<gene>
    <name evidence="3" type="ORF">C9928_00975</name>
</gene>